<evidence type="ECO:0000256" key="3">
    <source>
        <dbReference type="ARBA" id="ARBA00022777"/>
    </source>
</evidence>
<evidence type="ECO:0000313" key="7">
    <source>
        <dbReference type="Proteomes" id="UP000051936"/>
    </source>
</evidence>
<evidence type="ECO:0000259" key="4">
    <source>
        <dbReference type="Pfam" id="PF07804"/>
    </source>
</evidence>
<evidence type="ECO:0000256" key="2">
    <source>
        <dbReference type="ARBA" id="ARBA00022679"/>
    </source>
</evidence>
<dbReference type="InterPro" id="IPR052028">
    <property type="entry name" value="HipA_Ser/Thr_kinase"/>
</dbReference>
<organism evidence="6 7">
    <name type="scientific">Bradyrhizobium manausense</name>
    <dbReference type="NCBI Taxonomy" id="989370"/>
    <lineage>
        <taxon>Bacteria</taxon>
        <taxon>Pseudomonadati</taxon>
        <taxon>Pseudomonadota</taxon>
        <taxon>Alphaproteobacteria</taxon>
        <taxon>Hyphomicrobiales</taxon>
        <taxon>Nitrobacteraceae</taxon>
        <taxon>Bradyrhizobium</taxon>
    </lineage>
</organism>
<keyword evidence="3 6" id="KW-0418">Kinase</keyword>
<proteinExistence type="inferred from homology"/>
<dbReference type="Proteomes" id="UP000051936">
    <property type="component" value="Unassembled WGS sequence"/>
</dbReference>
<keyword evidence="7" id="KW-1185">Reference proteome</keyword>
<dbReference type="Gene3D" id="1.10.1070.20">
    <property type="match status" value="1"/>
</dbReference>
<comment type="similarity">
    <text evidence="1">Belongs to the HipA Ser/Thr kinase family.</text>
</comment>
<dbReference type="EMBL" id="LJYG01000042">
    <property type="protein sequence ID" value="KRQ15553.1"/>
    <property type="molecule type" value="Genomic_DNA"/>
</dbReference>
<dbReference type="AlphaFoldDB" id="A0A0R3E014"/>
<accession>A0A0R3E014</accession>
<dbReference type="RefSeq" id="WP_057744762.1">
    <property type="nucleotide sequence ID" value="NZ_LJYG01000042.1"/>
</dbReference>
<feature type="domain" description="HipA-like C-terminal" evidence="4">
    <location>
        <begin position="172"/>
        <end position="391"/>
    </location>
</feature>
<comment type="caution">
    <text evidence="6">The sequence shown here is derived from an EMBL/GenBank/DDBJ whole genome shotgun (WGS) entry which is preliminary data.</text>
</comment>
<dbReference type="Pfam" id="PF13657">
    <property type="entry name" value="Couple_hipA"/>
    <property type="match status" value="1"/>
</dbReference>
<dbReference type="GO" id="GO:0004674">
    <property type="term" value="F:protein serine/threonine kinase activity"/>
    <property type="evidence" value="ECO:0007669"/>
    <property type="project" value="TreeGrafter"/>
</dbReference>
<reference evidence="6 7" key="1">
    <citation type="submission" date="2015-09" db="EMBL/GenBank/DDBJ databases">
        <title>Draft Genome Sequence of Bradyrhizobium manausense Strain BR 3351T, a Novel Symbiotic Nitrogen-Fixing Alphaproteobacterium Isolated from Brazilian Amazon Rain Forest.</title>
        <authorList>
            <person name="De Araujo J.L."/>
            <person name="Zilli J.E."/>
        </authorList>
    </citation>
    <scope>NUCLEOTIDE SEQUENCE [LARGE SCALE GENOMIC DNA]</scope>
    <source>
        <strain evidence="6 7">BR3351</strain>
    </source>
</reference>
<dbReference type="PANTHER" id="PTHR37419">
    <property type="entry name" value="SERINE/THREONINE-PROTEIN KINASE TOXIN HIPA"/>
    <property type="match status" value="1"/>
</dbReference>
<dbReference type="InterPro" id="IPR017508">
    <property type="entry name" value="HipA_N1"/>
</dbReference>
<dbReference type="PANTHER" id="PTHR37419:SF8">
    <property type="entry name" value="TOXIN YJJJ"/>
    <property type="match status" value="1"/>
</dbReference>
<name>A0A0R3E014_9BRAD</name>
<dbReference type="OrthoDB" id="9805913at2"/>
<keyword evidence="2" id="KW-0808">Transferase</keyword>
<feature type="domain" description="HipA N-terminal subdomain 1" evidence="5">
    <location>
        <begin position="31"/>
        <end position="120"/>
    </location>
</feature>
<dbReference type="STRING" id="989370.AOQ71_09215"/>
<sequence length="419" mass="46841">MTSKGNTECFVYITLPGQTEAVTAGRFQLAKDRRGNALGRFVYGKSYLSRGDAVAIDPVELKLSGETYETGRLNGVFGALRDAGPDYWGRRVIEKHAGVPQLGELDCLLNSADDRAGALGFGLGQQPPSPRRKFNKTLELAKLQEIAEALMREEDVKTEEAAQVQDLMLLGTSMGGARPKAVVEDDDGLWIAKFNRPDDRWNNTRVERAILELAKACGLRVVESRVTTVAAKDVLLVKRFDRTKTDKGYMRSRMISGLTVLRAEEAVEMRDRWSYVLMAEEMRRVTQEPEKDAKELFQRMTFNALISNLDDHPRNHALVAKEREWQLSPAYDLTPSPVISQEHRDLALEVGDQGRFANAKNVLSQHARFLLDAEEAKAIVSSMTEQVRASWYDVVRGQGVSEKDAETIKGAFVYPGFLT</sequence>
<dbReference type="GO" id="GO:0005829">
    <property type="term" value="C:cytosol"/>
    <property type="evidence" value="ECO:0007669"/>
    <property type="project" value="TreeGrafter"/>
</dbReference>
<protein>
    <submittedName>
        <fullName evidence="6">Phosphatidylinositol kinase</fullName>
    </submittedName>
</protein>
<gene>
    <name evidence="6" type="ORF">AOQ71_09215</name>
</gene>
<evidence type="ECO:0000256" key="1">
    <source>
        <dbReference type="ARBA" id="ARBA00010164"/>
    </source>
</evidence>
<dbReference type="Pfam" id="PF07804">
    <property type="entry name" value="HipA_C"/>
    <property type="match status" value="1"/>
</dbReference>
<dbReference type="InterPro" id="IPR012893">
    <property type="entry name" value="HipA-like_C"/>
</dbReference>
<evidence type="ECO:0000259" key="5">
    <source>
        <dbReference type="Pfam" id="PF13657"/>
    </source>
</evidence>
<evidence type="ECO:0000313" key="6">
    <source>
        <dbReference type="EMBL" id="KRQ15553.1"/>
    </source>
</evidence>